<dbReference type="AlphaFoldDB" id="A0A0W0DB83"/>
<dbReference type="GO" id="GO:1904262">
    <property type="term" value="P:negative regulation of TORC1 signaling"/>
    <property type="evidence" value="ECO:0007669"/>
    <property type="project" value="EnsemblFungi"/>
</dbReference>
<organism evidence="1 2">
    <name type="scientific">Candida glabrata</name>
    <name type="common">Yeast</name>
    <name type="synonym">Torulopsis glabrata</name>
    <dbReference type="NCBI Taxonomy" id="5478"/>
    <lineage>
        <taxon>Eukaryota</taxon>
        <taxon>Fungi</taxon>
        <taxon>Dikarya</taxon>
        <taxon>Ascomycota</taxon>
        <taxon>Saccharomycotina</taxon>
        <taxon>Saccharomycetes</taxon>
        <taxon>Saccharomycetales</taxon>
        <taxon>Saccharomycetaceae</taxon>
        <taxon>Nakaseomyces</taxon>
    </lineage>
</organism>
<comment type="caution">
    <text evidence="1">The sequence shown here is derived from an EMBL/GenBank/DDBJ whole genome shotgun (WGS) entry which is preliminary data.</text>
</comment>
<proteinExistence type="predicted"/>
<dbReference type="EMBL" id="LLZZ01000043">
    <property type="protein sequence ID" value="KTB11155.1"/>
    <property type="molecule type" value="Genomic_DNA"/>
</dbReference>
<evidence type="ECO:0000313" key="1">
    <source>
        <dbReference type="EMBL" id="KTB11155.1"/>
    </source>
</evidence>
<dbReference type="VEuPathDB" id="FungiDB:GWK60_J06171"/>
<dbReference type="Proteomes" id="UP000054886">
    <property type="component" value="Unassembled WGS sequence"/>
</dbReference>
<sequence>MVRISSAASYFMPLLCSKKPSVVVSAVFVVTLIYSLAYLSSTILPNAYDDPNMFAPNSQDYFRTFLLGFFSPCLLYLTRSFLLSVNPNQRFINLILDFPINDSFLLLIIIGLAYPQIQDGHGIHTKNDGDDASAVQWHIIPKQSYIFGISWSLSEFIICAISNLFEFQEVSIAGQLNSKEDSEIDVLNRKNSLNRENITLSKCIGVRRKSSTISNNVYTNDADPEVSTSKYGTLTYMDYTSWDKFRKSNFNSDEYGREANKNITTDKTGRDPLIIINPKDNSLRITSLNREGNHLEFEESEPIFKDKRGFTWVRWKEDNYLENQGNMLDSDTTSIRHANVIERLTSNGGQKSYFTLKGYGHLGKNFFIMSVVIFSNIWMTIGQSLLMSIYFIYVRGHEKLFSDTVIFFGSKDITYFLLVVFIPFVSMNFLINTYIYLQDTLVEWFIDPYFNMNGGIGASLNNQYPYYPIVENSLLFPNKKRVSTANLKPTRQDLTSSYDSALLMESAMLYGSHNNADDYDANDPKPLKLAKRMIIKWKEISASDQFVLSAMFIWGLSVFVCGIFATIPSFNILSR</sequence>
<dbReference type="GO" id="GO:0000329">
    <property type="term" value="C:fungal-type vacuole membrane"/>
    <property type="evidence" value="ECO:0007669"/>
    <property type="project" value="EnsemblFungi"/>
</dbReference>
<evidence type="ECO:0000313" key="2">
    <source>
        <dbReference type="Proteomes" id="UP000054886"/>
    </source>
</evidence>
<accession>A0A0W0DB83</accession>
<reference evidence="1 2" key="1">
    <citation type="submission" date="2015-10" db="EMBL/GenBank/DDBJ databases">
        <title>Draft genomes sequences of Candida glabrata isolates 1A, 1B, 2A, 2B, 3A and 3B.</title>
        <authorList>
            <person name="Haavelsrud O.E."/>
            <person name="Gaustad P."/>
        </authorList>
    </citation>
    <scope>NUCLEOTIDE SEQUENCE [LARGE SCALE GENOMIC DNA]</scope>
    <source>
        <strain evidence="1">910700640</strain>
    </source>
</reference>
<dbReference type="VEuPathDB" id="FungiDB:GVI51_J06193"/>
<protein>
    <submittedName>
        <fullName evidence="1">Putative membrane protein</fullName>
    </submittedName>
</protein>
<name>A0A0W0DB83_CANGB</name>
<dbReference type="VEuPathDB" id="FungiDB:CAGL0J06358g"/>
<gene>
    <name evidence="1" type="ORF">AO440_003037</name>
</gene>
<dbReference type="VEuPathDB" id="FungiDB:B1J91_J06358g"/>